<dbReference type="GO" id="GO:0005615">
    <property type="term" value="C:extracellular space"/>
    <property type="evidence" value="ECO:0007669"/>
    <property type="project" value="TreeGrafter"/>
</dbReference>
<dbReference type="InterPro" id="IPR045357">
    <property type="entry name" value="Aminopeptidase_N-like_N"/>
</dbReference>
<dbReference type="GO" id="GO:0005737">
    <property type="term" value="C:cytoplasm"/>
    <property type="evidence" value="ECO:0007669"/>
    <property type="project" value="TreeGrafter"/>
</dbReference>
<evidence type="ECO:0000259" key="2">
    <source>
        <dbReference type="Pfam" id="PF17900"/>
    </source>
</evidence>
<dbReference type="PANTHER" id="PTHR11533">
    <property type="entry name" value="PROTEASE M1 ZINC METALLOPROTEASE"/>
    <property type="match status" value="1"/>
</dbReference>
<dbReference type="GO" id="GO:0016020">
    <property type="term" value="C:membrane"/>
    <property type="evidence" value="ECO:0007669"/>
    <property type="project" value="TreeGrafter"/>
</dbReference>
<dbReference type="OrthoDB" id="5874206at2759"/>
<keyword evidence="4" id="KW-1185">Reference proteome</keyword>
<dbReference type="GO" id="GO:0042277">
    <property type="term" value="F:peptide binding"/>
    <property type="evidence" value="ECO:0007669"/>
    <property type="project" value="TreeGrafter"/>
</dbReference>
<dbReference type="Gene3D" id="2.60.40.1730">
    <property type="entry name" value="tricorn interacting facor f3 domain"/>
    <property type="match status" value="1"/>
</dbReference>
<protein>
    <recommendedName>
        <fullName evidence="2">Aminopeptidase N-like N-terminal domain-containing protein</fullName>
    </recommendedName>
</protein>
<keyword evidence="1" id="KW-0812">Transmembrane</keyword>
<dbReference type="GO" id="GO:0043171">
    <property type="term" value="P:peptide catabolic process"/>
    <property type="evidence" value="ECO:0007669"/>
    <property type="project" value="TreeGrafter"/>
</dbReference>
<keyword evidence="1" id="KW-1133">Transmembrane helix</keyword>
<comment type="caution">
    <text evidence="3">The sequence shown here is derived from an EMBL/GenBank/DDBJ whole genome shotgun (WGS) entry which is preliminary data.</text>
</comment>
<organism evidence="3 4">
    <name type="scientific">Ancylostoma ceylanicum</name>
    <dbReference type="NCBI Taxonomy" id="53326"/>
    <lineage>
        <taxon>Eukaryota</taxon>
        <taxon>Metazoa</taxon>
        <taxon>Ecdysozoa</taxon>
        <taxon>Nematoda</taxon>
        <taxon>Chromadorea</taxon>
        <taxon>Rhabditida</taxon>
        <taxon>Rhabditina</taxon>
        <taxon>Rhabditomorpha</taxon>
        <taxon>Strongyloidea</taxon>
        <taxon>Ancylostomatidae</taxon>
        <taxon>Ancylostomatinae</taxon>
        <taxon>Ancylostoma</taxon>
    </lineage>
</organism>
<dbReference type="Proteomes" id="UP000024635">
    <property type="component" value="Unassembled WGS sequence"/>
</dbReference>
<accession>A0A016VDG8</accession>
<dbReference type="SUPFAM" id="SSF63737">
    <property type="entry name" value="Leukotriene A4 hydrolase N-terminal domain"/>
    <property type="match status" value="1"/>
</dbReference>
<proteinExistence type="predicted"/>
<dbReference type="InterPro" id="IPR042097">
    <property type="entry name" value="Aminopeptidase_N-like_N_sf"/>
</dbReference>
<feature type="domain" description="Aminopeptidase N-like N-terminal" evidence="2">
    <location>
        <begin position="103"/>
        <end position="224"/>
    </location>
</feature>
<dbReference type="Pfam" id="PF17900">
    <property type="entry name" value="Peptidase_M1_N"/>
    <property type="match status" value="1"/>
</dbReference>
<evidence type="ECO:0000256" key="1">
    <source>
        <dbReference type="SAM" id="Phobius"/>
    </source>
</evidence>
<dbReference type="GO" id="GO:0070006">
    <property type="term" value="F:metalloaminopeptidase activity"/>
    <property type="evidence" value="ECO:0007669"/>
    <property type="project" value="TreeGrafter"/>
</dbReference>
<name>A0A016VDG8_9BILA</name>
<feature type="transmembrane region" description="Helical" evidence="1">
    <location>
        <begin position="26"/>
        <end position="47"/>
    </location>
</feature>
<dbReference type="InterPro" id="IPR050344">
    <property type="entry name" value="Peptidase_M1_aminopeptidases"/>
</dbReference>
<dbReference type="AlphaFoldDB" id="A0A016VDG8"/>
<dbReference type="PANTHER" id="PTHR11533:SF301">
    <property type="entry name" value="AMINOPEPTIDASE"/>
    <property type="match status" value="1"/>
</dbReference>
<gene>
    <name evidence="3" type="primary">Acey_s0012.g1912</name>
    <name evidence="3" type="ORF">Y032_0012g1912</name>
</gene>
<evidence type="ECO:0000313" key="4">
    <source>
        <dbReference type="Proteomes" id="UP000024635"/>
    </source>
</evidence>
<reference evidence="4" key="1">
    <citation type="journal article" date="2015" name="Nat. Genet.">
        <title>The genome and transcriptome of the zoonotic hookworm Ancylostoma ceylanicum identify infection-specific gene families.</title>
        <authorList>
            <person name="Schwarz E.M."/>
            <person name="Hu Y."/>
            <person name="Antoshechkin I."/>
            <person name="Miller M.M."/>
            <person name="Sternberg P.W."/>
            <person name="Aroian R.V."/>
        </authorList>
    </citation>
    <scope>NUCLEOTIDE SEQUENCE</scope>
    <source>
        <strain evidence="4">HY135</strain>
    </source>
</reference>
<keyword evidence="1" id="KW-0472">Membrane</keyword>
<dbReference type="GO" id="GO:0006508">
    <property type="term" value="P:proteolysis"/>
    <property type="evidence" value="ECO:0007669"/>
    <property type="project" value="TreeGrafter"/>
</dbReference>
<dbReference type="EMBL" id="JARK01001348">
    <property type="protein sequence ID" value="EYC25470.1"/>
    <property type="molecule type" value="Genomic_DNA"/>
</dbReference>
<evidence type="ECO:0000313" key="3">
    <source>
        <dbReference type="EMBL" id="EYC25470.1"/>
    </source>
</evidence>
<sequence length="227" mass="25259">MGHLSGEHNEQHPKQKRSCTSTSMPIYFVAILIIILVFCSSGIITQLNPFTNIANKRAEISTSSRLSGIEVLENFRQDSKESSPAVAATSTSSENIRLPTNLKPLSYNLVIKLYLPHYVKFPASKNLTTEGEVIIEMVVIQATNRIVLNMNSIILLFDGCEAHSNRVRLTITSISIEDHLDRVTFVLAETLHTGQQVSLKVKYSGFINDGMDGIYQDLYNDSQGNIK</sequence>
<dbReference type="STRING" id="53326.A0A016VDG8"/>
<dbReference type="GO" id="GO:0008270">
    <property type="term" value="F:zinc ion binding"/>
    <property type="evidence" value="ECO:0007669"/>
    <property type="project" value="TreeGrafter"/>
</dbReference>